<dbReference type="SUPFAM" id="SSF55874">
    <property type="entry name" value="ATPase domain of HSP90 chaperone/DNA topoisomerase II/histidine kinase"/>
    <property type="match status" value="1"/>
</dbReference>
<sequence length="378" mass="41944">MSVSNWAEQYCSGSSELLVLYHPEQNYVCQSKGLLKTLSPGALDQGTLDQGALDILRFLSNLTPEQLNSPDFSGFSMNLAEVTCIDGLYFYRLNIVTPTPSNGQSIQPIRNKENLTFNEQARLLEKAQKELIELEKLASLGALVAGVTHEVNTPIGIGVTAASHLLLETKSIIERYDNKTMKKSQLEDFLEGALESGEIIQDNLMRASDLIKSFKQIAVEQTIDSIFDVNLKETVTHIKNSFHHKLKNKPVTFVNNVDSDLVFRTCSGKLNQIMTNLVNNSLIHGFDKGNKGSIEITAKRENGHIHICYFDTGSGVDDTILTQLFDPFFTTKREEGGTGLGLNIVYNIIKQQNGQVEVSHVKPSGLQFNIILPIEVNQ</sequence>
<dbReference type="CDD" id="cd00082">
    <property type="entry name" value="HisKA"/>
    <property type="match status" value="1"/>
</dbReference>
<dbReference type="PANTHER" id="PTHR43065">
    <property type="entry name" value="SENSOR HISTIDINE KINASE"/>
    <property type="match status" value="1"/>
</dbReference>
<dbReference type="eggNOG" id="COG4191">
    <property type="taxonomic scope" value="Bacteria"/>
</dbReference>
<comment type="catalytic activity">
    <reaction evidence="1">
        <text>ATP + protein L-histidine = ADP + protein N-phospho-L-histidine.</text>
        <dbReference type="EC" id="2.7.13.3"/>
    </reaction>
</comment>
<evidence type="ECO:0000259" key="4">
    <source>
        <dbReference type="PROSITE" id="PS50109"/>
    </source>
</evidence>
<dbReference type="RefSeq" id="WP_017041066.1">
    <property type="nucleotide sequence ID" value="NZ_AJYQ02000019.1"/>
</dbReference>
<dbReference type="AlphaFoldDB" id="A0A1E5BJX8"/>
<dbReference type="Pfam" id="PF02518">
    <property type="entry name" value="HATPase_c"/>
    <property type="match status" value="1"/>
</dbReference>
<feature type="domain" description="Histidine kinase" evidence="4">
    <location>
        <begin position="146"/>
        <end position="376"/>
    </location>
</feature>
<evidence type="ECO:0000256" key="3">
    <source>
        <dbReference type="ARBA" id="ARBA00022553"/>
    </source>
</evidence>
<comment type="caution">
    <text evidence="5">The sequence shown here is derived from an EMBL/GenBank/DDBJ whole genome shotgun (WGS) entry which is preliminary data.</text>
</comment>
<dbReference type="PANTHER" id="PTHR43065:SF47">
    <property type="match status" value="1"/>
</dbReference>
<dbReference type="EMBL" id="AJYQ02000019">
    <property type="protein sequence ID" value="OEE37350.1"/>
    <property type="molecule type" value="Genomic_DNA"/>
</dbReference>
<evidence type="ECO:0000313" key="5">
    <source>
        <dbReference type="EMBL" id="OEE37350.1"/>
    </source>
</evidence>
<proteinExistence type="predicted"/>
<dbReference type="InterPro" id="IPR004358">
    <property type="entry name" value="Sig_transdc_His_kin-like_C"/>
</dbReference>
<evidence type="ECO:0000256" key="1">
    <source>
        <dbReference type="ARBA" id="ARBA00000085"/>
    </source>
</evidence>
<dbReference type="EC" id="2.7.13.3" evidence="2"/>
<keyword evidence="5" id="KW-0418">Kinase</keyword>
<dbReference type="Gene3D" id="1.10.287.130">
    <property type="match status" value="1"/>
</dbReference>
<organism evidence="5 6">
    <name type="scientific">Vibrio genomosp. F10 str. ZF-129</name>
    <dbReference type="NCBI Taxonomy" id="1187848"/>
    <lineage>
        <taxon>Bacteria</taxon>
        <taxon>Pseudomonadati</taxon>
        <taxon>Pseudomonadota</taxon>
        <taxon>Gammaproteobacteria</taxon>
        <taxon>Vibrionales</taxon>
        <taxon>Vibrionaceae</taxon>
        <taxon>Vibrio</taxon>
    </lineage>
</organism>
<evidence type="ECO:0000313" key="6">
    <source>
        <dbReference type="Proteomes" id="UP000094741"/>
    </source>
</evidence>
<dbReference type="Gene3D" id="3.30.565.10">
    <property type="entry name" value="Histidine kinase-like ATPase, C-terminal domain"/>
    <property type="match status" value="1"/>
</dbReference>
<dbReference type="PRINTS" id="PR00344">
    <property type="entry name" value="BCTRLSENSOR"/>
</dbReference>
<name>A0A1E5BJX8_9VIBR</name>
<dbReference type="PROSITE" id="PS50109">
    <property type="entry name" value="HIS_KIN"/>
    <property type="match status" value="1"/>
</dbReference>
<reference evidence="5 6" key="1">
    <citation type="journal article" date="2012" name="Science">
        <title>Ecological populations of bacteria act as socially cohesive units of antibiotic production and resistance.</title>
        <authorList>
            <person name="Cordero O.X."/>
            <person name="Wildschutte H."/>
            <person name="Kirkup B."/>
            <person name="Proehl S."/>
            <person name="Ngo L."/>
            <person name="Hussain F."/>
            <person name="Le Roux F."/>
            <person name="Mincer T."/>
            <person name="Polz M.F."/>
        </authorList>
    </citation>
    <scope>NUCLEOTIDE SEQUENCE [LARGE SCALE GENOMIC DNA]</scope>
    <source>
        <strain evidence="5 6">ZF-129</strain>
    </source>
</reference>
<keyword evidence="3" id="KW-0597">Phosphoprotein</keyword>
<evidence type="ECO:0000256" key="2">
    <source>
        <dbReference type="ARBA" id="ARBA00012438"/>
    </source>
</evidence>
<dbReference type="SMART" id="SM00387">
    <property type="entry name" value="HATPase_c"/>
    <property type="match status" value="1"/>
</dbReference>
<dbReference type="InterPro" id="IPR036890">
    <property type="entry name" value="HATPase_C_sf"/>
</dbReference>
<gene>
    <name evidence="5" type="ORF">A1QO_17655</name>
</gene>
<dbReference type="Proteomes" id="UP000094741">
    <property type="component" value="Unassembled WGS sequence"/>
</dbReference>
<dbReference type="InterPro" id="IPR005467">
    <property type="entry name" value="His_kinase_dom"/>
</dbReference>
<dbReference type="InterPro" id="IPR003661">
    <property type="entry name" value="HisK_dim/P_dom"/>
</dbReference>
<dbReference type="OrthoDB" id="1931120at2"/>
<dbReference type="STRING" id="1187848.A1QO_17655"/>
<protein>
    <recommendedName>
        <fullName evidence="2">histidine kinase</fullName>
        <ecNumber evidence="2">2.7.13.3</ecNumber>
    </recommendedName>
</protein>
<accession>A0A1E5BJX8</accession>
<dbReference type="InterPro" id="IPR003594">
    <property type="entry name" value="HATPase_dom"/>
</dbReference>
<dbReference type="GO" id="GO:0000155">
    <property type="term" value="F:phosphorelay sensor kinase activity"/>
    <property type="evidence" value="ECO:0007669"/>
    <property type="project" value="InterPro"/>
</dbReference>
<keyword evidence="5" id="KW-0808">Transferase</keyword>